<keyword evidence="2" id="KW-1185">Reference proteome</keyword>
<dbReference type="EMBL" id="FRCY01000001">
    <property type="protein sequence ID" value="SHM30781.1"/>
    <property type="molecule type" value="Genomic_DNA"/>
</dbReference>
<accession>A0A1M7HQE4</accession>
<name>A0A1M7HQE4_9BACT</name>
<dbReference type="Proteomes" id="UP000184513">
    <property type="component" value="Unassembled WGS sequence"/>
</dbReference>
<organism evidence="1 2">
    <name type="scientific">Cyclobacterium lianum</name>
    <dbReference type="NCBI Taxonomy" id="388280"/>
    <lineage>
        <taxon>Bacteria</taxon>
        <taxon>Pseudomonadati</taxon>
        <taxon>Bacteroidota</taxon>
        <taxon>Cytophagia</taxon>
        <taxon>Cytophagales</taxon>
        <taxon>Cyclobacteriaceae</taxon>
        <taxon>Cyclobacterium</taxon>
    </lineage>
</organism>
<evidence type="ECO:0008006" key="3">
    <source>
        <dbReference type="Google" id="ProtNLM"/>
    </source>
</evidence>
<evidence type="ECO:0000313" key="1">
    <source>
        <dbReference type="EMBL" id="SHM30781.1"/>
    </source>
</evidence>
<evidence type="ECO:0000313" key="2">
    <source>
        <dbReference type="Proteomes" id="UP000184513"/>
    </source>
</evidence>
<reference evidence="1 2" key="1">
    <citation type="submission" date="2016-11" db="EMBL/GenBank/DDBJ databases">
        <authorList>
            <person name="Jaros S."/>
            <person name="Januszkiewicz K."/>
            <person name="Wedrychowicz H."/>
        </authorList>
    </citation>
    <scope>NUCLEOTIDE SEQUENCE [LARGE SCALE GENOMIC DNA]</scope>
    <source>
        <strain evidence="1 2">CGMCC 1.6102</strain>
    </source>
</reference>
<proteinExistence type="predicted"/>
<protein>
    <recommendedName>
        <fullName evidence="3">GxxExxY protein</fullName>
    </recommendedName>
</protein>
<dbReference type="AlphaFoldDB" id="A0A1M7HQE4"/>
<sequence length="64" mass="7272">MKITRRFLKNLVYQVNGAAIEVHKALGPGLLAGSNLTFHRQAFHPHFDLSQNEKDRPAFGKKKE</sequence>
<gene>
    <name evidence="1" type="ORF">SAMN04488057_10118</name>
</gene>